<name>A0A6L2KQU6_TANCI</name>
<accession>A0A6L2KQU6</accession>
<gene>
    <name evidence="1" type="ORF">Tci_022980</name>
</gene>
<dbReference type="AlphaFoldDB" id="A0A6L2KQU6"/>
<reference evidence="1" key="1">
    <citation type="journal article" date="2019" name="Sci. Rep.">
        <title>Draft genome of Tanacetum cinerariifolium, the natural source of mosquito coil.</title>
        <authorList>
            <person name="Yamashiro T."/>
            <person name="Shiraishi A."/>
            <person name="Satake H."/>
            <person name="Nakayama K."/>
        </authorList>
    </citation>
    <scope>NUCLEOTIDE SEQUENCE</scope>
</reference>
<comment type="caution">
    <text evidence="1">The sequence shown here is derived from an EMBL/GenBank/DDBJ whole genome shotgun (WGS) entry which is preliminary data.</text>
</comment>
<dbReference type="EMBL" id="BKCJ010002799">
    <property type="protein sequence ID" value="GEU51002.1"/>
    <property type="molecule type" value="Genomic_DNA"/>
</dbReference>
<evidence type="ECO:0000313" key="1">
    <source>
        <dbReference type="EMBL" id="GEU51002.1"/>
    </source>
</evidence>
<organism evidence="1">
    <name type="scientific">Tanacetum cinerariifolium</name>
    <name type="common">Dalmatian daisy</name>
    <name type="synonym">Chrysanthemum cinerariifolium</name>
    <dbReference type="NCBI Taxonomy" id="118510"/>
    <lineage>
        <taxon>Eukaryota</taxon>
        <taxon>Viridiplantae</taxon>
        <taxon>Streptophyta</taxon>
        <taxon>Embryophyta</taxon>
        <taxon>Tracheophyta</taxon>
        <taxon>Spermatophyta</taxon>
        <taxon>Magnoliopsida</taxon>
        <taxon>eudicotyledons</taxon>
        <taxon>Gunneridae</taxon>
        <taxon>Pentapetalae</taxon>
        <taxon>asterids</taxon>
        <taxon>campanulids</taxon>
        <taxon>Asterales</taxon>
        <taxon>Asteraceae</taxon>
        <taxon>Asteroideae</taxon>
        <taxon>Anthemideae</taxon>
        <taxon>Anthemidinae</taxon>
        <taxon>Tanacetum</taxon>
    </lineage>
</organism>
<sequence length="225" mass="25175">MAQEDSTYRGWNGIGCFTCHRSARFVLNSDWGTRRKMEFLDFFTRPRLRVLWTLRPPATSGSKHLERNFHREKSRKKKDKKEILGFLAPASSSALIKPTLLFGRGKLIQKLREKGIYEERFSRQAARIGGKLIQLMHSAMVPEQLLNINPDRGSNEGLPYFCSPPLGGEQGKKKLINQLSPFSYLYPGYGAASVSMAASPGLLLLGKRTSSTPGSCPDLMGLLMP</sequence>
<protein>
    <submittedName>
        <fullName evidence="1">Uncharacterized protein</fullName>
    </submittedName>
</protein>
<proteinExistence type="predicted"/>